<sequence length="290" mass="32639">MGDLNKDFLAELDEVIGTGPVIVDDPKPVSEPIPDPDYEEPTEPVSEPEPIIEPEPEPEPITEPIKEPVKEPESEDEDEDEDEPEDEVASLKNQNELLLRRLDALEGKSKDVVKEPDDPGEKPDEKKPISFLTDDDDIDEILSKKEKLNEFALRIYQKAIDDASSSTRESVFRSIPQVVVQQVQQQMVLREGINEFFKENKDLIPARKTVGAFANEVVAEHPEWTLKEVFVEAEKKTREALGIKKRALKEVAKSEGDRNPALVGKIKGNKAKDSDRRSGLQTEIDDIINI</sequence>
<feature type="region of interest" description="Disordered" evidence="1">
    <location>
        <begin position="254"/>
        <end position="279"/>
    </location>
</feature>
<evidence type="ECO:0000256" key="1">
    <source>
        <dbReference type="SAM" id="MobiDB-lite"/>
    </source>
</evidence>
<dbReference type="AlphaFoldDB" id="A0A6M3L1N8"/>
<evidence type="ECO:0000313" key="2">
    <source>
        <dbReference type="EMBL" id="QJA88279.1"/>
    </source>
</evidence>
<proteinExistence type="predicted"/>
<reference evidence="2" key="1">
    <citation type="submission" date="2020-03" db="EMBL/GenBank/DDBJ databases">
        <title>The deep terrestrial virosphere.</title>
        <authorList>
            <person name="Holmfeldt K."/>
            <person name="Nilsson E."/>
            <person name="Simone D."/>
            <person name="Lopez-Fernandez M."/>
            <person name="Wu X."/>
            <person name="de Brujin I."/>
            <person name="Lundin D."/>
            <person name="Andersson A."/>
            <person name="Bertilsson S."/>
            <person name="Dopson M."/>
        </authorList>
    </citation>
    <scope>NUCLEOTIDE SEQUENCE</scope>
    <source>
        <strain evidence="2">MM415B02791</strain>
    </source>
</reference>
<feature type="compositionally biased region" description="Acidic residues" evidence="1">
    <location>
        <begin position="50"/>
        <end position="60"/>
    </location>
</feature>
<protein>
    <submittedName>
        <fullName evidence="2">Uncharacterized protein</fullName>
    </submittedName>
</protein>
<feature type="compositionally biased region" description="Basic and acidic residues" evidence="1">
    <location>
        <begin position="98"/>
        <end position="128"/>
    </location>
</feature>
<organism evidence="2">
    <name type="scientific">viral metagenome</name>
    <dbReference type="NCBI Taxonomy" id="1070528"/>
    <lineage>
        <taxon>unclassified sequences</taxon>
        <taxon>metagenomes</taxon>
        <taxon>organismal metagenomes</taxon>
    </lineage>
</organism>
<feature type="region of interest" description="Disordered" evidence="1">
    <location>
        <begin position="17"/>
        <end position="132"/>
    </location>
</feature>
<name>A0A6M3L1N8_9ZZZZ</name>
<gene>
    <name evidence="2" type="ORF">MM415B02791_0005</name>
</gene>
<dbReference type="EMBL" id="MT142767">
    <property type="protein sequence ID" value="QJA88279.1"/>
    <property type="molecule type" value="Genomic_DNA"/>
</dbReference>
<feature type="compositionally biased region" description="Acidic residues" evidence="1">
    <location>
        <begin position="73"/>
        <end position="88"/>
    </location>
</feature>
<accession>A0A6M3L1N8</accession>